<evidence type="ECO:0000256" key="6">
    <source>
        <dbReference type="ARBA" id="ARBA00023244"/>
    </source>
</evidence>
<comment type="function">
    <text evidence="8">Catalyzes the NADPH-dependent reduction of glutamyl-tRNA(Glu) to glutamate 1-semialdehyde (GSA).</text>
</comment>
<dbReference type="Pfam" id="PF05201">
    <property type="entry name" value="GlutR_N"/>
    <property type="match status" value="1"/>
</dbReference>
<proteinExistence type="inferred from homology"/>
<evidence type="ECO:0000256" key="3">
    <source>
        <dbReference type="ARBA" id="ARBA00012970"/>
    </source>
</evidence>
<keyword evidence="5 8" id="KW-0560">Oxidoreductase</keyword>
<reference evidence="13" key="1">
    <citation type="submission" date="2023-09" db="EMBL/GenBank/DDBJ databases">
        <authorList>
            <consortium name="CW5 consortium"/>
            <person name="Lu C.-W."/>
        </authorList>
    </citation>
    <scope>NUCLEOTIDE SEQUENCE</scope>
    <source>
        <strain evidence="13">KPS</strain>
    </source>
</reference>
<dbReference type="EC" id="1.2.1.70" evidence="3 8"/>
<keyword evidence="14" id="KW-1185">Reference proteome</keyword>
<feature type="binding site" evidence="8">
    <location>
        <begin position="189"/>
        <end position="194"/>
    </location>
    <ligand>
        <name>NADP(+)</name>
        <dbReference type="ChEBI" id="CHEBI:58349"/>
    </ligand>
</feature>
<dbReference type="SUPFAM" id="SSF51735">
    <property type="entry name" value="NAD(P)-binding Rossmann-fold domains"/>
    <property type="match status" value="1"/>
</dbReference>
<dbReference type="PIRSF" id="PIRSF000445">
    <property type="entry name" value="4pyrrol_synth_GluRdtase"/>
    <property type="match status" value="1"/>
</dbReference>
<name>A0ABY9R635_9BACT</name>
<dbReference type="CDD" id="cd05213">
    <property type="entry name" value="NAD_bind_Glutamyl_tRNA_reduct"/>
    <property type="match status" value="1"/>
</dbReference>
<dbReference type="Proteomes" id="UP001180616">
    <property type="component" value="Chromosome"/>
</dbReference>
<dbReference type="InterPro" id="IPR015895">
    <property type="entry name" value="4pyrrol_synth_GluRdtase_N"/>
</dbReference>
<feature type="binding site" evidence="8">
    <location>
        <begin position="114"/>
        <end position="116"/>
    </location>
    <ligand>
        <name>substrate</name>
    </ligand>
</feature>
<evidence type="ECO:0000259" key="11">
    <source>
        <dbReference type="Pfam" id="PF01488"/>
    </source>
</evidence>
<evidence type="ECO:0000256" key="8">
    <source>
        <dbReference type="HAMAP-Rule" id="MF_00087"/>
    </source>
</evidence>
<evidence type="ECO:0000259" key="10">
    <source>
        <dbReference type="Pfam" id="PF00745"/>
    </source>
</evidence>
<dbReference type="HAMAP" id="MF_00087">
    <property type="entry name" value="Glu_tRNA_reductase"/>
    <property type="match status" value="1"/>
</dbReference>
<dbReference type="SUPFAM" id="SSF69742">
    <property type="entry name" value="Glutamyl tRNA-reductase catalytic, N-terminal domain"/>
    <property type="match status" value="1"/>
</dbReference>
<accession>A0ABY9R635</accession>
<dbReference type="InterPro" id="IPR036343">
    <property type="entry name" value="GluRdtase_N_sf"/>
</dbReference>
<evidence type="ECO:0000256" key="7">
    <source>
        <dbReference type="ARBA" id="ARBA00047464"/>
    </source>
</evidence>
<gene>
    <name evidence="8 13" type="primary">hemA</name>
    <name evidence="13" type="ORF">KPS_000398</name>
</gene>
<feature type="binding site" evidence="8">
    <location>
        <begin position="50"/>
        <end position="53"/>
    </location>
    <ligand>
        <name>substrate</name>
    </ligand>
</feature>
<dbReference type="PANTHER" id="PTHR43013">
    <property type="entry name" value="GLUTAMYL-TRNA REDUCTASE"/>
    <property type="match status" value="1"/>
</dbReference>
<dbReference type="GO" id="GO:0008883">
    <property type="term" value="F:glutamyl-tRNA reductase activity"/>
    <property type="evidence" value="ECO:0007669"/>
    <property type="project" value="UniProtKB-EC"/>
</dbReference>
<dbReference type="NCBIfam" id="TIGR01035">
    <property type="entry name" value="hemA"/>
    <property type="match status" value="1"/>
</dbReference>
<comment type="catalytic activity">
    <reaction evidence="7 8 9">
        <text>(S)-4-amino-5-oxopentanoate + tRNA(Glu) + NADP(+) = L-glutamyl-tRNA(Glu) + NADPH + H(+)</text>
        <dbReference type="Rhea" id="RHEA:12344"/>
        <dbReference type="Rhea" id="RHEA-COMP:9663"/>
        <dbReference type="Rhea" id="RHEA-COMP:9680"/>
        <dbReference type="ChEBI" id="CHEBI:15378"/>
        <dbReference type="ChEBI" id="CHEBI:57501"/>
        <dbReference type="ChEBI" id="CHEBI:57783"/>
        <dbReference type="ChEBI" id="CHEBI:58349"/>
        <dbReference type="ChEBI" id="CHEBI:78442"/>
        <dbReference type="ChEBI" id="CHEBI:78520"/>
        <dbReference type="EC" id="1.2.1.70"/>
    </reaction>
</comment>
<dbReference type="PROSITE" id="PS00747">
    <property type="entry name" value="GLUTR"/>
    <property type="match status" value="1"/>
</dbReference>
<comment type="miscellaneous">
    <text evidence="8">During catalysis, the active site Cys acts as a nucleophile attacking the alpha-carbonyl group of tRNA-bound glutamate with the formation of a thioester intermediate between enzyme and glutamate, and the concomitant release of tRNA(Glu). The thioester intermediate is finally reduced by direct hydride transfer from NADPH, to form the product GSA.</text>
</comment>
<evidence type="ECO:0000259" key="12">
    <source>
        <dbReference type="Pfam" id="PF05201"/>
    </source>
</evidence>
<dbReference type="SUPFAM" id="SSF69075">
    <property type="entry name" value="Glutamyl tRNA-reductase dimerization domain"/>
    <property type="match status" value="1"/>
</dbReference>
<evidence type="ECO:0000256" key="9">
    <source>
        <dbReference type="RuleBase" id="RU000584"/>
    </source>
</evidence>
<dbReference type="InterPro" id="IPR015896">
    <property type="entry name" value="4pyrrol_synth_GluRdtase_dimer"/>
</dbReference>
<keyword evidence="6 8" id="KW-0627">Porphyrin biosynthesis</keyword>
<dbReference type="Pfam" id="PF00745">
    <property type="entry name" value="GlutR_dimer"/>
    <property type="match status" value="1"/>
</dbReference>
<comment type="domain">
    <text evidence="8">Possesses an unusual extended V-shaped dimeric structure with each monomer consisting of three distinct domains arranged along a curved 'spinal' alpha-helix. The N-terminal catalytic domain specifically recognizes the glutamate moiety of the substrate. The second domain is the NADPH-binding domain, and the third C-terminal domain is responsible for dimerization.</text>
</comment>
<dbReference type="InterPro" id="IPR006151">
    <property type="entry name" value="Shikm_DH/Glu-tRNA_Rdtase"/>
</dbReference>
<keyword evidence="4 8" id="KW-0521">NADP</keyword>
<dbReference type="Gene3D" id="3.40.50.720">
    <property type="entry name" value="NAD(P)-binding Rossmann-like Domain"/>
    <property type="match status" value="1"/>
</dbReference>
<sequence length="442" mass="49518">MDQEIYLIGLNHRTASVEVRERFALTDCTVLEQGVVPTGDDISEVVILSTCNRVEIMAVGNGSGVPARVLDCWAAARGQQRGDLEPFVYVHKGIDAVRHLFSVASSLDSMVVGEPQILGQLKDAYRKAVGRNATRVVLNRLLHKAFSVAKRVRTETGVASSAVSISYAAVELAKRIFGEMSQYKAMLIGAGEMAELAATHLLNSGIREIMVANRTFERGLQLAGQFKGEAVLFQDLSVRLAEADIIISSTGAHEPIIRARDIKDVLKRRKNRPMFFIDIAVPRDIDPDVNNLDNVYLYDIDDLKEVVEENMAQRRDEAAKARSIVEEEADNFAKWLKSLDLQPTIVDLLRRSERIAQDELARTLKRLGPVDDATREALQAMLCAIVKKVNHEPITFLKRRFDEEEAGTRYIDITRRMFNLDCDDVPEDAHCDRKHPQQHDDA</sequence>
<evidence type="ECO:0000256" key="4">
    <source>
        <dbReference type="ARBA" id="ARBA00022857"/>
    </source>
</evidence>
<dbReference type="RefSeq" id="WP_309543029.1">
    <property type="nucleotide sequence ID" value="NZ_CP133659.1"/>
</dbReference>
<organism evidence="13 14">
    <name type="scientific">Nitratidesulfovibrio liaohensis</name>
    <dbReference type="NCBI Taxonomy" id="2604158"/>
    <lineage>
        <taxon>Bacteria</taxon>
        <taxon>Pseudomonadati</taxon>
        <taxon>Thermodesulfobacteriota</taxon>
        <taxon>Desulfovibrionia</taxon>
        <taxon>Desulfovibrionales</taxon>
        <taxon>Desulfovibrionaceae</taxon>
        <taxon>Nitratidesulfovibrio</taxon>
    </lineage>
</organism>
<evidence type="ECO:0000313" key="14">
    <source>
        <dbReference type="Proteomes" id="UP001180616"/>
    </source>
</evidence>
<dbReference type="InterPro" id="IPR036453">
    <property type="entry name" value="GluRdtase_dimer_dom_sf"/>
</dbReference>
<feature type="binding site" evidence="8">
    <location>
        <position position="120"/>
    </location>
    <ligand>
        <name>substrate</name>
    </ligand>
</feature>
<dbReference type="EMBL" id="CP133659">
    <property type="protein sequence ID" value="WMW67211.1"/>
    <property type="molecule type" value="Genomic_DNA"/>
</dbReference>
<feature type="domain" description="Glutamyl-tRNA reductase N-terminal" evidence="12">
    <location>
        <begin position="8"/>
        <end position="156"/>
    </location>
</feature>
<dbReference type="InterPro" id="IPR000343">
    <property type="entry name" value="4pyrrol_synth_GluRdtase"/>
</dbReference>
<comment type="pathway">
    <text evidence="1 8 9">Porphyrin-containing compound metabolism; protoporphyrin-IX biosynthesis; 5-aminolevulinate from L-glutamyl-tRNA(Glu): step 1/2.</text>
</comment>
<evidence type="ECO:0000256" key="1">
    <source>
        <dbReference type="ARBA" id="ARBA00005059"/>
    </source>
</evidence>
<dbReference type="Pfam" id="PF01488">
    <property type="entry name" value="Shikimate_DH"/>
    <property type="match status" value="1"/>
</dbReference>
<comment type="similarity">
    <text evidence="2 8 9">Belongs to the glutamyl-tRNA reductase family.</text>
</comment>
<dbReference type="PANTHER" id="PTHR43013:SF1">
    <property type="entry name" value="GLUTAMYL-TRNA REDUCTASE"/>
    <property type="match status" value="1"/>
</dbReference>
<evidence type="ECO:0000256" key="5">
    <source>
        <dbReference type="ARBA" id="ARBA00023002"/>
    </source>
</evidence>
<evidence type="ECO:0000313" key="13">
    <source>
        <dbReference type="EMBL" id="WMW67211.1"/>
    </source>
</evidence>
<feature type="binding site" evidence="8">
    <location>
        <position position="109"/>
    </location>
    <ligand>
        <name>substrate</name>
    </ligand>
</feature>
<comment type="subunit">
    <text evidence="8">Homodimer.</text>
</comment>
<dbReference type="Gene3D" id="3.30.460.30">
    <property type="entry name" value="Glutamyl-tRNA reductase, N-terminal domain"/>
    <property type="match status" value="1"/>
</dbReference>
<feature type="active site" description="Nucleophile" evidence="8">
    <location>
        <position position="51"/>
    </location>
</feature>
<feature type="domain" description="Tetrapyrrole biosynthesis glutamyl-tRNA reductase dimerisation" evidence="10">
    <location>
        <begin position="320"/>
        <end position="420"/>
    </location>
</feature>
<feature type="domain" description="Quinate/shikimate 5-dehydrogenase/glutamyl-tRNA reductase" evidence="11">
    <location>
        <begin position="171"/>
        <end position="306"/>
    </location>
</feature>
<protein>
    <recommendedName>
        <fullName evidence="3 8">Glutamyl-tRNA reductase</fullName>
        <shortName evidence="8">GluTR</shortName>
        <ecNumber evidence="3 8">1.2.1.70</ecNumber>
    </recommendedName>
</protein>
<feature type="site" description="Important for activity" evidence="8">
    <location>
        <position position="99"/>
    </location>
</feature>
<dbReference type="InterPro" id="IPR018214">
    <property type="entry name" value="GluRdtase_CS"/>
</dbReference>
<evidence type="ECO:0000256" key="2">
    <source>
        <dbReference type="ARBA" id="ARBA00005916"/>
    </source>
</evidence>
<dbReference type="InterPro" id="IPR036291">
    <property type="entry name" value="NAD(P)-bd_dom_sf"/>
</dbReference>